<sequence length="358" mass="38242">MSELKGAPIFLLVDSSGIGGIERHVATLAAGLRERALDARILLLEDHGPNKWLSQLKAASLPYGFLDGGVLGLASYVRASGAGLLHTHGYKAGIIGRFAARLSGVPVVSTFHAGEIAAFPVSLYQRIDEITSCLASRISVSAPIAERLPFASEHIPNFVVAPDLAPTQPLPARIGFVGRLSLEKGPDIFCSVAAKSSAAASWEIFGDGPMQRELEAQYANSVFFHGMVTDMKPVWEKLGLLVISSRAEGLPMVALEAMAAGIPVVASAVGAIPDVVRHGQNGWLFEPEDSEALEQIIKLWTRARETEGARWRDCAWRTARDRFGVQLGVDKTLAVYRDAGYHLGAAFSRTATSQSSAG</sequence>
<dbReference type="InterPro" id="IPR006315">
    <property type="entry name" value="OM_autotransptr_brl_dom"/>
</dbReference>
<evidence type="ECO:0000313" key="3">
    <source>
        <dbReference type="Proteomes" id="UP001144323"/>
    </source>
</evidence>
<proteinExistence type="predicted"/>
<evidence type="ECO:0000313" key="2">
    <source>
        <dbReference type="EMBL" id="GLI94932.1"/>
    </source>
</evidence>
<gene>
    <name evidence="2" type="primary">sypH</name>
    <name evidence="2" type="ORF">LMG27198_39240</name>
</gene>
<dbReference type="Gene3D" id="3.40.50.2000">
    <property type="entry name" value="Glycogen Phosphorylase B"/>
    <property type="match status" value="2"/>
</dbReference>
<dbReference type="PANTHER" id="PTHR12526:SF636">
    <property type="entry name" value="BLL3647 PROTEIN"/>
    <property type="match status" value="1"/>
</dbReference>
<dbReference type="Pfam" id="PF13692">
    <property type="entry name" value="Glyco_trans_1_4"/>
    <property type="match status" value="1"/>
</dbReference>
<keyword evidence="2" id="KW-0808">Transferase</keyword>
<dbReference type="RefSeq" id="WP_281805230.1">
    <property type="nucleotide sequence ID" value="NZ_BSEC01000001.1"/>
</dbReference>
<dbReference type="Pfam" id="PF13579">
    <property type="entry name" value="Glyco_trans_4_4"/>
    <property type="match status" value="1"/>
</dbReference>
<dbReference type="GO" id="GO:0016757">
    <property type="term" value="F:glycosyltransferase activity"/>
    <property type="evidence" value="ECO:0007669"/>
    <property type="project" value="UniProtKB-ARBA"/>
</dbReference>
<dbReference type="SUPFAM" id="SSF53756">
    <property type="entry name" value="UDP-Glycosyltransferase/glycogen phosphorylase"/>
    <property type="match status" value="1"/>
</dbReference>
<keyword evidence="3" id="KW-1185">Reference proteome</keyword>
<reference evidence="2" key="1">
    <citation type="journal article" date="2023" name="Int. J. Syst. Evol. Microbiol.">
        <title>Methylocystis iwaonis sp. nov., a type II methane-oxidizing bacterium from surface soil of a rice paddy field in Japan, and emended description of the genus Methylocystis (ex Whittenbury et al. 1970) Bowman et al. 1993.</title>
        <authorList>
            <person name="Kaise H."/>
            <person name="Sawadogo J.B."/>
            <person name="Alam M.S."/>
            <person name="Ueno C."/>
            <person name="Dianou D."/>
            <person name="Shinjo R."/>
            <person name="Asakawa S."/>
        </authorList>
    </citation>
    <scope>NUCLEOTIDE SEQUENCE</scope>
    <source>
        <strain evidence="2">LMG27198</strain>
    </source>
</reference>
<evidence type="ECO:0000259" key="1">
    <source>
        <dbReference type="Pfam" id="PF13579"/>
    </source>
</evidence>
<dbReference type="CDD" id="cd03801">
    <property type="entry name" value="GT4_PimA-like"/>
    <property type="match status" value="1"/>
</dbReference>
<comment type="caution">
    <text evidence="2">The sequence shown here is derived from an EMBL/GenBank/DDBJ whole genome shotgun (WGS) entry which is preliminary data.</text>
</comment>
<dbReference type="NCBIfam" id="TIGR01414">
    <property type="entry name" value="autotrans_barl"/>
    <property type="match status" value="1"/>
</dbReference>
<dbReference type="EMBL" id="BSEC01000001">
    <property type="protein sequence ID" value="GLI94932.1"/>
    <property type="molecule type" value="Genomic_DNA"/>
</dbReference>
<dbReference type="PANTHER" id="PTHR12526">
    <property type="entry name" value="GLYCOSYLTRANSFERASE"/>
    <property type="match status" value="1"/>
</dbReference>
<protein>
    <submittedName>
        <fullName evidence="2">Glycosyl transferase</fullName>
    </submittedName>
</protein>
<organism evidence="2 3">
    <name type="scientific">Methylocystis echinoides</name>
    <dbReference type="NCBI Taxonomy" id="29468"/>
    <lineage>
        <taxon>Bacteria</taxon>
        <taxon>Pseudomonadati</taxon>
        <taxon>Pseudomonadota</taxon>
        <taxon>Alphaproteobacteria</taxon>
        <taxon>Hyphomicrobiales</taxon>
        <taxon>Methylocystaceae</taxon>
        <taxon>Methylocystis</taxon>
    </lineage>
</organism>
<dbReference type="Proteomes" id="UP001144323">
    <property type="component" value="Unassembled WGS sequence"/>
</dbReference>
<dbReference type="InterPro" id="IPR028098">
    <property type="entry name" value="Glyco_trans_4-like_N"/>
</dbReference>
<dbReference type="GO" id="GO:0019867">
    <property type="term" value="C:outer membrane"/>
    <property type="evidence" value="ECO:0007669"/>
    <property type="project" value="InterPro"/>
</dbReference>
<accession>A0A9W6GXF3</accession>
<name>A0A9W6GXF3_9HYPH</name>
<dbReference type="AlphaFoldDB" id="A0A9W6GXF3"/>
<feature type="domain" description="Glycosyltransferase subfamily 4-like N-terminal" evidence="1">
    <location>
        <begin position="19"/>
        <end position="114"/>
    </location>
</feature>